<dbReference type="InterPro" id="IPR036102">
    <property type="entry name" value="OsmC/Ohrsf"/>
</dbReference>
<comment type="caution">
    <text evidence="1">The sequence shown here is derived from an EMBL/GenBank/DDBJ whole genome shotgun (WGS) entry which is preliminary data.</text>
</comment>
<organism evidence="1 2">
    <name type="scientific">Chelatococcus reniformis</name>
    <dbReference type="NCBI Taxonomy" id="1494448"/>
    <lineage>
        <taxon>Bacteria</taxon>
        <taxon>Pseudomonadati</taxon>
        <taxon>Pseudomonadota</taxon>
        <taxon>Alphaproteobacteria</taxon>
        <taxon>Hyphomicrobiales</taxon>
        <taxon>Chelatococcaceae</taxon>
        <taxon>Chelatococcus</taxon>
    </lineage>
</organism>
<sequence length="87" mass="9454">MRPGAGSQAREGAGRRPQLVRRLSLVQARRGRPHAYAYIRLRFVLGGVELATARELVGHFTGTCPIYNTLRRGGPIEAEVEVAVADG</sequence>
<name>A0A916UMI0_9HYPH</name>
<evidence type="ECO:0000313" key="1">
    <source>
        <dbReference type="EMBL" id="GGC77363.1"/>
    </source>
</evidence>
<accession>A0A916UMI0</accession>
<reference evidence="1" key="1">
    <citation type="journal article" date="2014" name="Int. J. Syst. Evol. Microbiol.">
        <title>Complete genome sequence of Corynebacterium casei LMG S-19264T (=DSM 44701T), isolated from a smear-ripened cheese.</title>
        <authorList>
            <consortium name="US DOE Joint Genome Institute (JGI-PGF)"/>
            <person name="Walter F."/>
            <person name="Albersmeier A."/>
            <person name="Kalinowski J."/>
            <person name="Ruckert C."/>
        </authorList>
    </citation>
    <scope>NUCLEOTIDE SEQUENCE</scope>
    <source>
        <strain evidence="1">CGMCC 1.12919</strain>
    </source>
</reference>
<keyword evidence="2" id="KW-1185">Reference proteome</keyword>
<dbReference type="Proteomes" id="UP000637002">
    <property type="component" value="Unassembled WGS sequence"/>
</dbReference>
<proteinExistence type="predicted"/>
<dbReference type="AlphaFoldDB" id="A0A916UMI0"/>
<evidence type="ECO:0000313" key="2">
    <source>
        <dbReference type="Proteomes" id="UP000637002"/>
    </source>
</evidence>
<dbReference type="EMBL" id="BMGG01000007">
    <property type="protein sequence ID" value="GGC77363.1"/>
    <property type="molecule type" value="Genomic_DNA"/>
</dbReference>
<dbReference type="SUPFAM" id="SSF82784">
    <property type="entry name" value="OsmC-like"/>
    <property type="match status" value="1"/>
</dbReference>
<reference evidence="1" key="2">
    <citation type="submission" date="2020-09" db="EMBL/GenBank/DDBJ databases">
        <authorList>
            <person name="Sun Q."/>
            <person name="Zhou Y."/>
        </authorList>
    </citation>
    <scope>NUCLEOTIDE SEQUENCE</scope>
    <source>
        <strain evidence="1">CGMCC 1.12919</strain>
    </source>
</reference>
<protein>
    <submittedName>
        <fullName evidence="1">Uncharacterized protein</fullName>
    </submittedName>
</protein>
<gene>
    <name evidence="1" type="ORF">GCM10010994_39580</name>
</gene>